<dbReference type="Proteomes" id="UP000734854">
    <property type="component" value="Unassembled WGS sequence"/>
</dbReference>
<keyword evidence="5" id="KW-1185">Reference proteome</keyword>
<dbReference type="Pfam" id="PF13639">
    <property type="entry name" value="zf-RING_2"/>
    <property type="match status" value="1"/>
</dbReference>
<feature type="region of interest" description="Disordered" evidence="2">
    <location>
        <begin position="142"/>
        <end position="166"/>
    </location>
</feature>
<accession>A0A8J5C0H3</accession>
<dbReference type="SUPFAM" id="SSF57850">
    <property type="entry name" value="RING/U-box"/>
    <property type="match status" value="1"/>
</dbReference>
<dbReference type="InterPro" id="IPR001841">
    <property type="entry name" value="Znf_RING"/>
</dbReference>
<name>A0A8J5C0H3_ZINOF</name>
<protein>
    <recommendedName>
        <fullName evidence="3">RING-type domain-containing protein</fullName>
    </recommendedName>
</protein>
<evidence type="ECO:0000256" key="2">
    <source>
        <dbReference type="SAM" id="MobiDB-lite"/>
    </source>
</evidence>
<evidence type="ECO:0000256" key="1">
    <source>
        <dbReference type="PROSITE-ProRule" id="PRU00175"/>
    </source>
</evidence>
<dbReference type="Gene3D" id="3.30.40.10">
    <property type="entry name" value="Zinc/RING finger domain, C3HC4 (zinc finger)"/>
    <property type="match status" value="1"/>
</dbReference>
<keyword evidence="1" id="KW-0863">Zinc-finger</keyword>
<dbReference type="InterPro" id="IPR013083">
    <property type="entry name" value="Znf_RING/FYVE/PHD"/>
</dbReference>
<sequence length="237" mass="27221">MHVSLHDCQHCCFLISPPDGTFISDGNRPLEDVVLVVLPSRITISRGVEHSVMTQAHVRKGRLITLLTTLPRLSIRFSLLTYPSREAVNLHFFAQVFCWYTSFSVDWLCMMDAVSMELSSTIFIRTNYSTAIGLLNISDDDDKNDYDDDDEYNDDDNDEDNDDDDEDDYFDLVIDDDYHTYFDKRIGLLFHMSEDLGLTAPVLAMPCGHLFHPGCLMKWLERSCSCPLCRFSLPQEH</sequence>
<gene>
    <name evidence="4" type="ORF">ZIOFF_070914</name>
</gene>
<dbReference type="EMBL" id="JACMSC010000021">
    <property type="protein sequence ID" value="KAG6469975.1"/>
    <property type="molecule type" value="Genomic_DNA"/>
</dbReference>
<dbReference type="GO" id="GO:0008270">
    <property type="term" value="F:zinc ion binding"/>
    <property type="evidence" value="ECO:0007669"/>
    <property type="project" value="UniProtKB-KW"/>
</dbReference>
<evidence type="ECO:0000313" key="5">
    <source>
        <dbReference type="Proteomes" id="UP000734854"/>
    </source>
</evidence>
<evidence type="ECO:0000313" key="4">
    <source>
        <dbReference type="EMBL" id="KAG6469975.1"/>
    </source>
</evidence>
<proteinExistence type="predicted"/>
<dbReference type="AlphaFoldDB" id="A0A8J5C0H3"/>
<keyword evidence="1" id="KW-0862">Zinc</keyword>
<evidence type="ECO:0000259" key="3">
    <source>
        <dbReference type="PROSITE" id="PS50089"/>
    </source>
</evidence>
<keyword evidence="1" id="KW-0479">Metal-binding</keyword>
<dbReference type="PROSITE" id="PS50089">
    <property type="entry name" value="ZF_RING_2"/>
    <property type="match status" value="1"/>
</dbReference>
<comment type="caution">
    <text evidence="4">The sequence shown here is derived from an EMBL/GenBank/DDBJ whole genome shotgun (WGS) entry which is preliminary data.</text>
</comment>
<organism evidence="4 5">
    <name type="scientific">Zingiber officinale</name>
    <name type="common">Ginger</name>
    <name type="synonym">Amomum zingiber</name>
    <dbReference type="NCBI Taxonomy" id="94328"/>
    <lineage>
        <taxon>Eukaryota</taxon>
        <taxon>Viridiplantae</taxon>
        <taxon>Streptophyta</taxon>
        <taxon>Embryophyta</taxon>
        <taxon>Tracheophyta</taxon>
        <taxon>Spermatophyta</taxon>
        <taxon>Magnoliopsida</taxon>
        <taxon>Liliopsida</taxon>
        <taxon>Zingiberales</taxon>
        <taxon>Zingiberaceae</taxon>
        <taxon>Zingiber</taxon>
    </lineage>
</organism>
<feature type="domain" description="RING-type" evidence="3">
    <location>
        <begin position="205"/>
        <end position="230"/>
    </location>
</feature>
<reference evidence="4 5" key="1">
    <citation type="submission" date="2020-08" db="EMBL/GenBank/DDBJ databases">
        <title>Plant Genome Project.</title>
        <authorList>
            <person name="Zhang R.-G."/>
        </authorList>
    </citation>
    <scope>NUCLEOTIDE SEQUENCE [LARGE SCALE GENOMIC DNA]</scope>
    <source>
        <tissue evidence="4">Rhizome</tissue>
    </source>
</reference>